<feature type="domain" description="DUF4097" evidence="2">
    <location>
        <begin position="34"/>
        <end position="256"/>
    </location>
</feature>
<proteinExistence type="predicted"/>
<protein>
    <recommendedName>
        <fullName evidence="2">DUF4097 domain-containing protein</fullName>
    </recommendedName>
</protein>
<evidence type="ECO:0000256" key="1">
    <source>
        <dbReference type="SAM" id="SignalP"/>
    </source>
</evidence>
<feature type="chain" id="PRO_5045696484" description="DUF4097 domain-containing protein" evidence="1">
    <location>
        <begin position="21"/>
        <end position="260"/>
    </location>
</feature>
<evidence type="ECO:0000313" key="3">
    <source>
        <dbReference type="EMBL" id="NIJ55048.1"/>
    </source>
</evidence>
<dbReference type="Pfam" id="PF13349">
    <property type="entry name" value="DUF4097"/>
    <property type="match status" value="1"/>
</dbReference>
<organism evidence="3 4">
    <name type="scientific">Dyadobacter arcticus</name>
    <dbReference type="NCBI Taxonomy" id="1078754"/>
    <lineage>
        <taxon>Bacteria</taxon>
        <taxon>Pseudomonadati</taxon>
        <taxon>Bacteroidota</taxon>
        <taxon>Cytophagia</taxon>
        <taxon>Cytophagales</taxon>
        <taxon>Spirosomataceae</taxon>
        <taxon>Dyadobacter</taxon>
    </lineage>
</organism>
<comment type="caution">
    <text evidence="3">The sequence shown here is derived from an EMBL/GenBank/DDBJ whole genome shotgun (WGS) entry which is preliminary data.</text>
</comment>
<sequence>MKKVLLMSMVLLLCLTKLQAQEREHKTKLANTKDKKVTIEMAGSNVKIEGYAGDEVIIVASSGVEAAPERAKGLKPLYSTGVDNTGLGLSVTSEANGVKIEKVMRKDAKYTIRLPKNVALLFQETNWQSSKLNISGMDGDLEIRTNGADINLNNVTGPIVANTTSGNVNVVFSGLNQSKPTAISSISGEIDITLPGTAKSDMKLRSINGEMYTDFDLGTKSTKNGLSKVGGGSNIEGTTNGGGVEVQLNTISSNIYIRKK</sequence>
<dbReference type="RefSeq" id="WP_167274263.1">
    <property type="nucleotide sequence ID" value="NZ_JAASQJ010000004.1"/>
</dbReference>
<dbReference type="InterPro" id="IPR025164">
    <property type="entry name" value="Toastrack_DUF4097"/>
</dbReference>
<dbReference type="EMBL" id="JAASQJ010000004">
    <property type="protein sequence ID" value="NIJ55048.1"/>
    <property type="molecule type" value="Genomic_DNA"/>
</dbReference>
<name>A0ABX0URL1_9BACT</name>
<gene>
    <name evidence="3" type="ORF">FHS68_004235</name>
</gene>
<evidence type="ECO:0000259" key="2">
    <source>
        <dbReference type="Pfam" id="PF13349"/>
    </source>
</evidence>
<reference evidence="3 4" key="1">
    <citation type="submission" date="2020-03" db="EMBL/GenBank/DDBJ databases">
        <title>Genomic Encyclopedia of Type Strains, Phase IV (KMG-IV): sequencing the most valuable type-strain genomes for metagenomic binning, comparative biology and taxonomic classification.</title>
        <authorList>
            <person name="Goeker M."/>
        </authorList>
    </citation>
    <scope>NUCLEOTIDE SEQUENCE [LARGE SCALE GENOMIC DNA]</scope>
    <source>
        <strain evidence="3 4">DSM 102865</strain>
    </source>
</reference>
<keyword evidence="4" id="KW-1185">Reference proteome</keyword>
<accession>A0ABX0URL1</accession>
<feature type="signal peptide" evidence="1">
    <location>
        <begin position="1"/>
        <end position="20"/>
    </location>
</feature>
<dbReference type="Proteomes" id="UP001179181">
    <property type="component" value="Unassembled WGS sequence"/>
</dbReference>
<keyword evidence="1" id="KW-0732">Signal</keyword>
<evidence type="ECO:0000313" key="4">
    <source>
        <dbReference type="Proteomes" id="UP001179181"/>
    </source>
</evidence>